<gene>
    <name evidence="1" type="ORF">BDR25DRAFT_353448</name>
</gene>
<accession>A0ACB6R0S3</accession>
<keyword evidence="2" id="KW-1185">Reference proteome</keyword>
<protein>
    <submittedName>
        <fullName evidence="1">Uncharacterized protein</fullName>
    </submittedName>
</protein>
<evidence type="ECO:0000313" key="2">
    <source>
        <dbReference type="Proteomes" id="UP000799755"/>
    </source>
</evidence>
<organism evidence="1 2">
    <name type="scientific">Lindgomyces ingoldianus</name>
    <dbReference type="NCBI Taxonomy" id="673940"/>
    <lineage>
        <taxon>Eukaryota</taxon>
        <taxon>Fungi</taxon>
        <taxon>Dikarya</taxon>
        <taxon>Ascomycota</taxon>
        <taxon>Pezizomycotina</taxon>
        <taxon>Dothideomycetes</taxon>
        <taxon>Pleosporomycetidae</taxon>
        <taxon>Pleosporales</taxon>
        <taxon>Lindgomycetaceae</taxon>
        <taxon>Lindgomyces</taxon>
    </lineage>
</organism>
<dbReference type="EMBL" id="MU003502">
    <property type="protein sequence ID" value="KAF2472418.1"/>
    <property type="molecule type" value="Genomic_DNA"/>
</dbReference>
<name>A0ACB6R0S3_9PLEO</name>
<dbReference type="Proteomes" id="UP000799755">
    <property type="component" value="Unassembled WGS sequence"/>
</dbReference>
<evidence type="ECO:0000313" key="1">
    <source>
        <dbReference type="EMBL" id="KAF2472418.1"/>
    </source>
</evidence>
<sequence length="362" mass="40548">MSAIRSATSISHPIPYFLCLDVFSSRYLLSLKPSNDEAVTQWLHYDEIPTAIHSTLLEELEEFSFRKRDTWWNVVKELFASAKTPESRKLSYPLLFPWVFQFPAVIGSDNSIFPLRRLPNELPVPSSSLGLLEKTICSSILSSFVPSESLVTFPLIDQVRVTLMRLVIGGWWTAVVAWCNRAWQAVISGSGSNSVIIVVLLTLLPPLGIAQHCLALAPTINIRPSGALSLIPWLLEMLRLIPKSPIPRVFDGLHEMASPLNRVHCHSLWSSQICKALEMTTICYIWFKFCDRISTTICSFMFALDSSIDALPFPSHVSDELMLSSAMTGGSRIVQATHEELKVSVDPMLEARHQSQPPDQSR</sequence>
<comment type="caution">
    <text evidence="1">The sequence shown here is derived from an EMBL/GenBank/DDBJ whole genome shotgun (WGS) entry which is preliminary data.</text>
</comment>
<reference evidence="1" key="1">
    <citation type="journal article" date="2020" name="Stud. Mycol.">
        <title>101 Dothideomycetes genomes: a test case for predicting lifestyles and emergence of pathogens.</title>
        <authorList>
            <person name="Haridas S."/>
            <person name="Albert R."/>
            <person name="Binder M."/>
            <person name="Bloem J."/>
            <person name="Labutti K."/>
            <person name="Salamov A."/>
            <person name="Andreopoulos B."/>
            <person name="Baker S."/>
            <person name="Barry K."/>
            <person name="Bills G."/>
            <person name="Bluhm B."/>
            <person name="Cannon C."/>
            <person name="Castanera R."/>
            <person name="Culley D."/>
            <person name="Daum C."/>
            <person name="Ezra D."/>
            <person name="Gonzalez J."/>
            <person name="Henrissat B."/>
            <person name="Kuo A."/>
            <person name="Liang C."/>
            <person name="Lipzen A."/>
            <person name="Lutzoni F."/>
            <person name="Magnuson J."/>
            <person name="Mondo S."/>
            <person name="Nolan M."/>
            <person name="Ohm R."/>
            <person name="Pangilinan J."/>
            <person name="Park H.-J."/>
            <person name="Ramirez L."/>
            <person name="Alfaro M."/>
            <person name="Sun H."/>
            <person name="Tritt A."/>
            <person name="Yoshinaga Y."/>
            <person name="Zwiers L.-H."/>
            <person name="Turgeon B."/>
            <person name="Goodwin S."/>
            <person name="Spatafora J."/>
            <person name="Crous P."/>
            <person name="Grigoriev I."/>
        </authorList>
    </citation>
    <scope>NUCLEOTIDE SEQUENCE</scope>
    <source>
        <strain evidence="1">ATCC 200398</strain>
    </source>
</reference>
<proteinExistence type="predicted"/>